<comment type="caution">
    <text evidence="1">The sequence shown here is derived from an EMBL/GenBank/DDBJ whole genome shotgun (WGS) entry which is preliminary data.</text>
</comment>
<dbReference type="PATRIC" id="fig|1365253.3.peg.3883"/>
<reference evidence="1 2" key="1">
    <citation type="submission" date="2013-07" db="EMBL/GenBank/DDBJ databases">
        <title>Comparative Genomic and Metabolomic Analysis of Twelve Strains of Pseudoalteromonas luteoviolacea.</title>
        <authorList>
            <person name="Vynne N.G."/>
            <person name="Mansson M."/>
            <person name="Gram L."/>
        </authorList>
    </citation>
    <scope>NUCLEOTIDE SEQUENCE [LARGE SCALE GENOMIC DNA]</scope>
    <source>
        <strain evidence="1 2">NCIMB 1942</strain>
    </source>
</reference>
<protein>
    <submittedName>
        <fullName evidence="1">Uncharacterized protein</fullName>
    </submittedName>
</protein>
<evidence type="ECO:0000313" key="1">
    <source>
        <dbReference type="EMBL" id="KZN44747.1"/>
    </source>
</evidence>
<accession>A0A166ZWS2</accession>
<dbReference type="EMBL" id="AUXT01000187">
    <property type="protein sequence ID" value="KZN44747.1"/>
    <property type="molecule type" value="Genomic_DNA"/>
</dbReference>
<organism evidence="1 2">
    <name type="scientific">Pseudoalteromonas luteoviolacea NCIMB 1942</name>
    <dbReference type="NCBI Taxonomy" id="1365253"/>
    <lineage>
        <taxon>Bacteria</taxon>
        <taxon>Pseudomonadati</taxon>
        <taxon>Pseudomonadota</taxon>
        <taxon>Gammaproteobacteria</taxon>
        <taxon>Alteromonadales</taxon>
        <taxon>Pseudoalteromonadaceae</taxon>
        <taxon>Pseudoalteromonas</taxon>
    </lineage>
</organism>
<proteinExistence type="predicted"/>
<gene>
    <name evidence="1" type="ORF">N482_15780</name>
</gene>
<dbReference type="AlphaFoldDB" id="A0A166ZWS2"/>
<evidence type="ECO:0000313" key="2">
    <source>
        <dbReference type="Proteomes" id="UP000076587"/>
    </source>
</evidence>
<name>A0A166ZWS2_9GAMM</name>
<dbReference type="Proteomes" id="UP000076587">
    <property type="component" value="Unassembled WGS sequence"/>
</dbReference>
<sequence length="51" mass="6075">MVGFSIQHSNQGYESSNNHLYDKGVELFGGIRTHYFFYTKQYIAQYHLLRD</sequence>